<keyword evidence="5" id="KW-0808">Transferase</keyword>
<dbReference type="Gene3D" id="3.30.420.40">
    <property type="match status" value="2"/>
</dbReference>
<protein>
    <submittedName>
        <fullName evidence="5">Putative NBD/HSP70 family sugar kinase</fullName>
    </submittedName>
</protein>
<dbReference type="RefSeq" id="WP_132012140.1">
    <property type="nucleotide sequence ID" value="NZ_SLUN01000001.1"/>
</dbReference>
<dbReference type="Proteomes" id="UP000295008">
    <property type="component" value="Unassembled WGS sequence"/>
</dbReference>
<dbReference type="GO" id="GO:0016301">
    <property type="term" value="F:kinase activity"/>
    <property type="evidence" value="ECO:0007669"/>
    <property type="project" value="UniProtKB-KW"/>
</dbReference>
<dbReference type="AlphaFoldDB" id="A0A4R1SB20"/>
<dbReference type="SUPFAM" id="SSF53067">
    <property type="entry name" value="Actin-like ATPase domain"/>
    <property type="match status" value="1"/>
</dbReference>
<comment type="function">
    <text evidence="1">Transcriptional repressor of xylose-utilizing enzymes.</text>
</comment>
<dbReference type="Pfam" id="PF00480">
    <property type="entry name" value="ROK"/>
    <property type="match status" value="1"/>
</dbReference>
<dbReference type="SUPFAM" id="SSF46785">
    <property type="entry name" value="Winged helix' DNA-binding domain"/>
    <property type="match status" value="1"/>
</dbReference>
<reference evidence="5 6" key="1">
    <citation type="submission" date="2019-03" db="EMBL/GenBank/DDBJ databases">
        <title>Genomic Encyclopedia of Type Strains, Phase IV (KMG-IV): sequencing the most valuable type-strain genomes for metagenomic binning, comparative biology and taxonomic classification.</title>
        <authorList>
            <person name="Goeker M."/>
        </authorList>
    </citation>
    <scope>NUCLEOTIDE SEQUENCE [LARGE SCALE GENOMIC DNA]</scope>
    <source>
        <strain evidence="5 6">LX-B</strain>
    </source>
</reference>
<dbReference type="InterPro" id="IPR000835">
    <property type="entry name" value="HTH_MarR-typ"/>
</dbReference>
<keyword evidence="6" id="KW-1185">Reference proteome</keyword>
<evidence type="ECO:0000256" key="3">
    <source>
        <dbReference type="ARBA" id="ARBA00022629"/>
    </source>
</evidence>
<evidence type="ECO:0000256" key="1">
    <source>
        <dbReference type="ARBA" id="ARBA00002486"/>
    </source>
</evidence>
<gene>
    <name evidence="5" type="ORF">EDC14_100115</name>
</gene>
<evidence type="ECO:0000313" key="6">
    <source>
        <dbReference type="Proteomes" id="UP000295008"/>
    </source>
</evidence>
<proteinExistence type="inferred from homology"/>
<dbReference type="PANTHER" id="PTHR18964">
    <property type="entry name" value="ROK (REPRESSOR, ORF, KINASE) FAMILY"/>
    <property type="match status" value="1"/>
</dbReference>
<keyword evidence="3" id="KW-0119">Carbohydrate metabolism</keyword>
<evidence type="ECO:0000313" key="5">
    <source>
        <dbReference type="EMBL" id="TCL76735.1"/>
    </source>
</evidence>
<dbReference type="PANTHER" id="PTHR18964:SF149">
    <property type="entry name" value="BIFUNCTIONAL UDP-N-ACETYLGLUCOSAMINE 2-EPIMERASE_N-ACETYLMANNOSAMINE KINASE"/>
    <property type="match status" value="1"/>
</dbReference>
<dbReference type="EMBL" id="SLUN01000001">
    <property type="protein sequence ID" value="TCL76735.1"/>
    <property type="molecule type" value="Genomic_DNA"/>
</dbReference>
<keyword evidence="5" id="KW-0418">Kinase</keyword>
<name>A0A4R1SB20_HYDET</name>
<organism evidence="5 6">
    <name type="scientific">Hydrogenispora ethanolica</name>
    <dbReference type="NCBI Taxonomy" id="1082276"/>
    <lineage>
        <taxon>Bacteria</taxon>
        <taxon>Bacillati</taxon>
        <taxon>Bacillota</taxon>
        <taxon>Hydrogenispora</taxon>
    </lineage>
</organism>
<evidence type="ECO:0000259" key="4">
    <source>
        <dbReference type="Pfam" id="PF01047"/>
    </source>
</evidence>
<dbReference type="OrthoDB" id="9795247at2"/>
<feature type="domain" description="HTH marR-type" evidence="4">
    <location>
        <begin position="20"/>
        <end position="62"/>
    </location>
</feature>
<dbReference type="InterPro" id="IPR000600">
    <property type="entry name" value="ROK"/>
</dbReference>
<dbReference type="GO" id="GO:0003700">
    <property type="term" value="F:DNA-binding transcription factor activity"/>
    <property type="evidence" value="ECO:0007669"/>
    <property type="project" value="InterPro"/>
</dbReference>
<dbReference type="InterPro" id="IPR036388">
    <property type="entry name" value="WH-like_DNA-bd_sf"/>
</dbReference>
<comment type="caution">
    <text evidence="5">The sequence shown here is derived from an EMBL/GenBank/DDBJ whole genome shotgun (WGS) entry which is preliminary data.</text>
</comment>
<dbReference type="Gene3D" id="1.10.10.10">
    <property type="entry name" value="Winged helix-like DNA-binding domain superfamily/Winged helix DNA-binding domain"/>
    <property type="match status" value="1"/>
</dbReference>
<dbReference type="GO" id="GO:0042732">
    <property type="term" value="P:D-xylose metabolic process"/>
    <property type="evidence" value="ECO:0007669"/>
    <property type="project" value="UniProtKB-KW"/>
</dbReference>
<dbReference type="InterPro" id="IPR043129">
    <property type="entry name" value="ATPase_NBD"/>
</dbReference>
<sequence length="392" mass="42312">MSRRSRVLSSTRLIRSFNAIAVLQTLYQEGSVSRSRLTEVTKMSPSTVTRIIAELTEQGLITEECIGESNGGRRPVIFRLNYNNLFAAGVQILRDRVAIAISDVKGNLLARQVFQQYSLEPVTLVQEIAVEFQKLLASSAIDKEKILGVGVAISGIVDSESETLIQSVNLGWRDVKVAELLEKALGLQVLIENDANAAALAEFWFGGAKDVSSMMYVKTSTGVGAGIISERRLLTGAGGMAGEIGHVPLVPGGRQCRCGQSGCLETYLYLADVLRRYEQETGQAIAGKEEFFQKAAAGDAVARMLIHEAADALATTVSFAEVLLDLEMIVVGGLWGSLGEVFLGRIEQKLQGFLERTGLTKKVIFRGSALGEDSDLLGAVGLVINEWFTPPI</sequence>
<dbReference type="InterPro" id="IPR036390">
    <property type="entry name" value="WH_DNA-bd_sf"/>
</dbReference>
<dbReference type="Pfam" id="PF01047">
    <property type="entry name" value="MarR"/>
    <property type="match status" value="1"/>
</dbReference>
<keyword evidence="3" id="KW-0859">Xylose metabolism</keyword>
<accession>A0A4R1SB20</accession>
<comment type="similarity">
    <text evidence="2">Belongs to the ROK (NagC/XylR) family.</text>
</comment>
<evidence type="ECO:0000256" key="2">
    <source>
        <dbReference type="ARBA" id="ARBA00006479"/>
    </source>
</evidence>